<accession>A0A450UDR1</accession>
<sequence>MKHDRVLVRRNLRLVKLDPIVKLSRKSTNYRFHASATGCFDAENAVDLDDLKPKTIGWGGCRERVPLASPGRTPNLVVVEEGEKHYIGIGLSGNGRLPFFARTDHERETRTDSIIDSM</sequence>
<organism evidence="1">
    <name type="scientific">Candidatus Kentrum sp. LFY</name>
    <dbReference type="NCBI Taxonomy" id="2126342"/>
    <lineage>
        <taxon>Bacteria</taxon>
        <taxon>Pseudomonadati</taxon>
        <taxon>Pseudomonadota</taxon>
        <taxon>Gammaproteobacteria</taxon>
        <taxon>Candidatus Kentrum</taxon>
    </lineage>
</organism>
<gene>
    <name evidence="1" type="ORF">BECKLFY1418B_GA0070995_10214</name>
</gene>
<evidence type="ECO:0000313" key="1">
    <source>
        <dbReference type="EMBL" id="VFJ90653.1"/>
    </source>
</evidence>
<dbReference type="AlphaFoldDB" id="A0A450UDR1"/>
<protein>
    <submittedName>
        <fullName evidence="1">Uncharacterized protein</fullName>
    </submittedName>
</protein>
<reference evidence="1" key="1">
    <citation type="submission" date="2019-02" db="EMBL/GenBank/DDBJ databases">
        <authorList>
            <person name="Gruber-Vodicka R. H."/>
            <person name="Seah K. B. B."/>
        </authorList>
    </citation>
    <scope>NUCLEOTIDE SEQUENCE</scope>
    <source>
        <strain evidence="1">BECK_M7</strain>
    </source>
</reference>
<name>A0A450UDR1_9GAMM</name>
<dbReference type="EMBL" id="CAADFF010000021">
    <property type="protein sequence ID" value="VFJ90653.1"/>
    <property type="molecule type" value="Genomic_DNA"/>
</dbReference>
<proteinExistence type="predicted"/>